<dbReference type="RefSeq" id="WP_145649701.1">
    <property type="nucleotide sequence ID" value="NZ_VLLB01000004.1"/>
</dbReference>
<keyword evidence="1" id="KW-0472">Membrane</keyword>
<reference evidence="2 3" key="1">
    <citation type="journal article" date="2015" name="Stand. Genomic Sci.">
        <title>Genomic Encyclopedia of Bacterial and Archaeal Type Strains, Phase III: the genomes of soil and plant-associated and newly described type strains.</title>
        <authorList>
            <person name="Whitman W.B."/>
            <person name="Woyke T."/>
            <person name="Klenk H.P."/>
            <person name="Zhou Y."/>
            <person name="Lilburn T.G."/>
            <person name="Beck B.J."/>
            <person name="De Vos P."/>
            <person name="Vandamme P."/>
            <person name="Eisen J.A."/>
            <person name="Garrity G."/>
            <person name="Hugenholtz P."/>
            <person name="Kyrpides N.C."/>
        </authorList>
    </citation>
    <scope>NUCLEOTIDE SEQUENCE [LARGE SCALE GENOMIC DNA]</scope>
    <source>
        <strain evidence="2 3">CGMCC 1.10822</strain>
    </source>
</reference>
<feature type="transmembrane region" description="Helical" evidence="1">
    <location>
        <begin position="79"/>
        <end position="97"/>
    </location>
</feature>
<keyword evidence="3" id="KW-1185">Reference proteome</keyword>
<organism evidence="2 3">
    <name type="scientific">Pseudoduganella lurida</name>
    <dbReference type="NCBI Taxonomy" id="1036180"/>
    <lineage>
        <taxon>Bacteria</taxon>
        <taxon>Pseudomonadati</taxon>
        <taxon>Pseudomonadota</taxon>
        <taxon>Betaproteobacteria</taxon>
        <taxon>Burkholderiales</taxon>
        <taxon>Oxalobacteraceae</taxon>
        <taxon>Telluria group</taxon>
        <taxon>Pseudoduganella</taxon>
    </lineage>
</organism>
<dbReference type="Proteomes" id="UP000318431">
    <property type="component" value="Unassembled WGS sequence"/>
</dbReference>
<protein>
    <submittedName>
        <fullName evidence="2">Uncharacterized protein</fullName>
    </submittedName>
</protein>
<sequence length="121" mass="12463">MDMINRLSPAILGFIAFASYAVATALVPEDDLTAATFGMLVAFAAGYARLPSGPFVAGVLVSMACWVGVGLVSDNELNRAAAIITVPVFVLMTLLYGGGSFVAGKLVGLGVNALRRAQPSR</sequence>
<accession>A0A562R946</accession>
<keyword evidence="1" id="KW-1133">Transmembrane helix</keyword>
<name>A0A562R946_9BURK</name>
<evidence type="ECO:0000256" key="1">
    <source>
        <dbReference type="SAM" id="Phobius"/>
    </source>
</evidence>
<dbReference type="AlphaFoldDB" id="A0A562R946"/>
<proteinExistence type="predicted"/>
<feature type="transmembrane region" description="Helical" evidence="1">
    <location>
        <begin position="55"/>
        <end position="73"/>
    </location>
</feature>
<gene>
    <name evidence="2" type="ORF">IP91_02821</name>
</gene>
<evidence type="ECO:0000313" key="3">
    <source>
        <dbReference type="Proteomes" id="UP000318431"/>
    </source>
</evidence>
<evidence type="ECO:0000313" key="2">
    <source>
        <dbReference type="EMBL" id="TWI65413.1"/>
    </source>
</evidence>
<comment type="caution">
    <text evidence="2">The sequence shown here is derived from an EMBL/GenBank/DDBJ whole genome shotgun (WGS) entry which is preliminary data.</text>
</comment>
<keyword evidence="1" id="KW-0812">Transmembrane</keyword>
<dbReference type="EMBL" id="VLLB01000004">
    <property type="protein sequence ID" value="TWI65413.1"/>
    <property type="molecule type" value="Genomic_DNA"/>
</dbReference>